<name>A0A066ZSL9_HYDMR</name>
<dbReference type="InterPro" id="IPR003439">
    <property type="entry name" value="ABC_transporter-like_ATP-bd"/>
</dbReference>
<comment type="similarity">
    <text evidence="1">Belongs to the ABC transporter superfamily.</text>
</comment>
<keyword evidence="4" id="KW-0067">ATP-binding</keyword>
<protein>
    <submittedName>
        <fullName evidence="6">ABC transporter</fullName>
    </submittedName>
</protein>
<evidence type="ECO:0000256" key="3">
    <source>
        <dbReference type="ARBA" id="ARBA00022741"/>
    </source>
</evidence>
<dbReference type="GO" id="GO:0005524">
    <property type="term" value="F:ATP binding"/>
    <property type="evidence" value="ECO:0007669"/>
    <property type="project" value="UniProtKB-KW"/>
</dbReference>
<organism evidence="6 7">
    <name type="scientific">Hydrogenovibrio marinus</name>
    <dbReference type="NCBI Taxonomy" id="28885"/>
    <lineage>
        <taxon>Bacteria</taxon>
        <taxon>Pseudomonadati</taxon>
        <taxon>Pseudomonadota</taxon>
        <taxon>Gammaproteobacteria</taxon>
        <taxon>Thiotrichales</taxon>
        <taxon>Piscirickettsiaceae</taxon>
        <taxon>Hydrogenovibrio</taxon>
    </lineage>
</organism>
<keyword evidence="2" id="KW-0813">Transport</keyword>
<dbReference type="GO" id="GO:0016887">
    <property type="term" value="F:ATP hydrolysis activity"/>
    <property type="evidence" value="ECO:0007669"/>
    <property type="project" value="InterPro"/>
</dbReference>
<sequence>MTETTMNIENAHPLDKWVTPEIAARNDRIEIRPVALEIKELHKSFEHKGKVNKVLNGIDFTTHKREFICVVGPSGCGKSTLARLVAGLEQKESGHILVEGKEVTEPGPDRGMVFQSYSLFPWMSVKQNVMFGLTQSGMARNTAEAEALQWIDLVGLSKFVDAYPHQLSGGMKQRVAIIRALANQPKILLMDEPFAALDPKNRLKMQQYLLEIWRNIDITIFFITHDLDEAIYLADRILVLDANPGRVKEVVKVPLPRPRVDDTLLTEEFLATKAYLESLVHPPETEDEESMEDKLSMVRMVPVNAEVPDIY</sequence>
<feature type="domain" description="ABC transporter" evidence="5">
    <location>
        <begin position="36"/>
        <end position="267"/>
    </location>
</feature>
<dbReference type="SMART" id="SM00382">
    <property type="entry name" value="AAA"/>
    <property type="match status" value="1"/>
</dbReference>
<dbReference type="InterPro" id="IPR017871">
    <property type="entry name" value="ABC_transporter-like_CS"/>
</dbReference>
<dbReference type="EMBL" id="JMIU01000001">
    <property type="protein sequence ID" value="KDN96798.1"/>
    <property type="molecule type" value="Genomic_DNA"/>
</dbReference>
<dbReference type="PANTHER" id="PTHR42788">
    <property type="entry name" value="TAURINE IMPORT ATP-BINDING PROTEIN-RELATED"/>
    <property type="match status" value="1"/>
</dbReference>
<dbReference type="RefSeq" id="WP_029907841.1">
    <property type="nucleotide sequence ID" value="NZ_AP020335.1"/>
</dbReference>
<accession>A0A066ZSL9</accession>
<dbReference type="PANTHER" id="PTHR42788:SF13">
    <property type="entry name" value="ALIPHATIC SULFONATES IMPORT ATP-BINDING PROTEIN SSUB"/>
    <property type="match status" value="1"/>
</dbReference>
<evidence type="ECO:0000256" key="2">
    <source>
        <dbReference type="ARBA" id="ARBA00022448"/>
    </source>
</evidence>
<dbReference type="Pfam" id="PF00005">
    <property type="entry name" value="ABC_tran"/>
    <property type="match status" value="1"/>
</dbReference>
<dbReference type="PROSITE" id="PS00211">
    <property type="entry name" value="ABC_TRANSPORTER_1"/>
    <property type="match status" value="1"/>
</dbReference>
<dbReference type="Proteomes" id="UP000027341">
    <property type="component" value="Unassembled WGS sequence"/>
</dbReference>
<gene>
    <name evidence="6" type="ORF">EI16_11205</name>
</gene>
<keyword evidence="7" id="KW-1185">Reference proteome</keyword>
<reference evidence="6 7" key="1">
    <citation type="submission" date="2014-04" db="EMBL/GenBank/DDBJ databases">
        <title>Draft genome sequence of Hydrogenovibrio marinus MH-110, a model organism for aerobic H2 metabolism.</title>
        <authorList>
            <person name="Cha H.J."/>
            <person name="Jo B.H."/>
            <person name="Hwang B.H."/>
        </authorList>
    </citation>
    <scope>NUCLEOTIDE SEQUENCE [LARGE SCALE GENOMIC DNA]</scope>
    <source>
        <strain evidence="6 7">MH-110</strain>
    </source>
</reference>
<dbReference type="InterPro" id="IPR003593">
    <property type="entry name" value="AAA+_ATPase"/>
</dbReference>
<proteinExistence type="inferred from homology"/>
<dbReference type="SUPFAM" id="SSF52540">
    <property type="entry name" value="P-loop containing nucleoside triphosphate hydrolases"/>
    <property type="match status" value="1"/>
</dbReference>
<evidence type="ECO:0000259" key="5">
    <source>
        <dbReference type="PROSITE" id="PS50893"/>
    </source>
</evidence>
<evidence type="ECO:0000256" key="1">
    <source>
        <dbReference type="ARBA" id="ARBA00005417"/>
    </source>
</evidence>
<evidence type="ECO:0000313" key="7">
    <source>
        <dbReference type="Proteomes" id="UP000027341"/>
    </source>
</evidence>
<dbReference type="InterPro" id="IPR050166">
    <property type="entry name" value="ABC_transporter_ATP-bind"/>
</dbReference>
<comment type="caution">
    <text evidence="6">The sequence shown here is derived from an EMBL/GenBank/DDBJ whole genome shotgun (WGS) entry which is preliminary data.</text>
</comment>
<dbReference type="CDD" id="cd03293">
    <property type="entry name" value="ABC_NrtD_SsuB_transporters"/>
    <property type="match status" value="1"/>
</dbReference>
<dbReference type="InterPro" id="IPR027417">
    <property type="entry name" value="P-loop_NTPase"/>
</dbReference>
<evidence type="ECO:0000313" key="6">
    <source>
        <dbReference type="EMBL" id="KDN96798.1"/>
    </source>
</evidence>
<dbReference type="PROSITE" id="PS50893">
    <property type="entry name" value="ABC_TRANSPORTER_2"/>
    <property type="match status" value="1"/>
</dbReference>
<dbReference type="Gene3D" id="3.40.50.300">
    <property type="entry name" value="P-loop containing nucleotide triphosphate hydrolases"/>
    <property type="match status" value="1"/>
</dbReference>
<dbReference type="AlphaFoldDB" id="A0A066ZSL9"/>
<evidence type="ECO:0000256" key="4">
    <source>
        <dbReference type="ARBA" id="ARBA00022840"/>
    </source>
</evidence>
<dbReference type="STRING" id="28885.EI16_11205"/>
<keyword evidence="3" id="KW-0547">Nucleotide-binding</keyword>